<evidence type="ECO:0000313" key="1">
    <source>
        <dbReference type="EMBL" id="KAK8742892.1"/>
    </source>
</evidence>
<protein>
    <submittedName>
        <fullName evidence="1">Uncharacterized protein</fullName>
    </submittedName>
</protein>
<dbReference type="AlphaFoldDB" id="A0AAW0XEZ6"/>
<dbReference type="Proteomes" id="UP001445076">
    <property type="component" value="Unassembled WGS sequence"/>
</dbReference>
<feature type="non-terminal residue" evidence="1">
    <location>
        <position position="1"/>
    </location>
</feature>
<sequence>NSNLKKKKMLWLQCFSVLCVLGGVRLALVVPPLDTVVDIILLKTEELIATEGNVLSYRYFFPDSYLRRVNGTNVNVFGVSSNGWVALYLHDTTGRYQDVELILGKTSLGNVKCSARFLKESFKSVEKPCDALLPGRYTWFTLERTNSYLAIYRQGRYAPDIELSNLNMDRHINFNTYNKYSVASQNAALWDFLGYRLNESDMTNTEEVNPFVYLGLKPLKDNHKNLQRYVDRCEFAKLEKNTKLSQYKLTKLNYYIYQYCNPRKTLRFNEAFRRHQAALRVNNIDVPVPGGEAKTFFENEFY</sequence>
<organism evidence="1 2">
    <name type="scientific">Cherax quadricarinatus</name>
    <name type="common">Australian red claw crayfish</name>
    <dbReference type="NCBI Taxonomy" id="27406"/>
    <lineage>
        <taxon>Eukaryota</taxon>
        <taxon>Metazoa</taxon>
        <taxon>Ecdysozoa</taxon>
        <taxon>Arthropoda</taxon>
        <taxon>Crustacea</taxon>
        <taxon>Multicrustacea</taxon>
        <taxon>Malacostraca</taxon>
        <taxon>Eumalacostraca</taxon>
        <taxon>Eucarida</taxon>
        <taxon>Decapoda</taxon>
        <taxon>Pleocyemata</taxon>
        <taxon>Astacidea</taxon>
        <taxon>Parastacoidea</taxon>
        <taxon>Parastacidae</taxon>
        <taxon>Cherax</taxon>
    </lineage>
</organism>
<keyword evidence="2" id="KW-1185">Reference proteome</keyword>
<name>A0AAW0XEZ6_CHEQU</name>
<comment type="caution">
    <text evidence="1">The sequence shown here is derived from an EMBL/GenBank/DDBJ whole genome shotgun (WGS) entry which is preliminary data.</text>
</comment>
<reference evidence="1 2" key="1">
    <citation type="journal article" date="2024" name="BMC Genomics">
        <title>Genome assembly of redclaw crayfish (Cherax quadricarinatus) provides insights into its immune adaptation and hypoxia tolerance.</title>
        <authorList>
            <person name="Liu Z."/>
            <person name="Zheng J."/>
            <person name="Li H."/>
            <person name="Fang K."/>
            <person name="Wang S."/>
            <person name="He J."/>
            <person name="Zhou D."/>
            <person name="Weng S."/>
            <person name="Chi M."/>
            <person name="Gu Z."/>
            <person name="He J."/>
            <person name="Li F."/>
            <person name="Wang M."/>
        </authorList>
    </citation>
    <scope>NUCLEOTIDE SEQUENCE [LARGE SCALE GENOMIC DNA]</scope>
    <source>
        <strain evidence="1">ZL_2023a</strain>
    </source>
</reference>
<gene>
    <name evidence="1" type="ORF">OTU49_001718</name>
</gene>
<accession>A0AAW0XEZ6</accession>
<evidence type="ECO:0000313" key="2">
    <source>
        <dbReference type="Proteomes" id="UP001445076"/>
    </source>
</evidence>
<proteinExistence type="predicted"/>
<dbReference type="EMBL" id="JARKIK010000027">
    <property type="protein sequence ID" value="KAK8742892.1"/>
    <property type="molecule type" value="Genomic_DNA"/>
</dbReference>